<gene>
    <name evidence="1" type="ORF">UR64_C0004G0036</name>
</gene>
<protein>
    <submittedName>
        <fullName evidence="1">Uncharacterized protein</fullName>
    </submittedName>
</protein>
<reference evidence="1 2" key="1">
    <citation type="journal article" date="2015" name="Nature">
        <title>rRNA introns, odd ribosomes, and small enigmatic genomes across a large radiation of phyla.</title>
        <authorList>
            <person name="Brown C.T."/>
            <person name="Hug L.A."/>
            <person name="Thomas B.C."/>
            <person name="Sharon I."/>
            <person name="Castelle C.J."/>
            <person name="Singh A."/>
            <person name="Wilkins M.J."/>
            <person name="Williams K.H."/>
            <person name="Banfield J.F."/>
        </authorList>
    </citation>
    <scope>NUCLEOTIDE SEQUENCE [LARGE SCALE GENOMIC DNA]</scope>
</reference>
<organism evidence="1 2">
    <name type="scientific">Candidatus Nomurabacteria bacterium GW2011_GWE1_35_16</name>
    <dbReference type="NCBI Taxonomy" id="1618761"/>
    <lineage>
        <taxon>Bacteria</taxon>
        <taxon>Candidatus Nomuraibacteriota</taxon>
    </lineage>
</organism>
<sequence length="98" mass="11352">MNSIKKDLFDLFQLDKMPPEKANEMLERLASLVFQAVLVRSLPLLSEEDLTEYERITTSEDEDGATLFLFLSQKVPEFNKIVTEEAWLLRKGMEEKLG</sequence>
<dbReference type="Proteomes" id="UP000034952">
    <property type="component" value="Unassembled WGS sequence"/>
</dbReference>
<evidence type="ECO:0000313" key="2">
    <source>
        <dbReference type="Proteomes" id="UP000034952"/>
    </source>
</evidence>
<dbReference type="AlphaFoldDB" id="A0A0G0DUH4"/>
<comment type="caution">
    <text evidence="1">The sequence shown here is derived from an EMBL/GenBank/DDBJ whole genome shotgun (WGS) entry which is preliminary data.</text>
</comment>
<evidence type="ECO:0000313" key="1">
    <source>
        <dbReference type="EMBL" id="KKP66655.1"/>
    </source>
</evidence>
<dbReference type="EMBL" id="LBPY01000004">
    <property type="protein sequence ID" value="KKP66655.1"/>
    <property type="molecule type" value="Genomic_DNA"/>
</dbReference>
<proteinExistence type="predicted"/>
<accession>A0A0G0DUH4</accession>
<name>A0A0G0DUH4_9BACT</name>